<sequence>MKNCKLIEVNRFIEINTMDTNEEVEAINIDHIPLEKLLEIFTPHEHGDPLLYDPYDIDEAQMNKLNTYLNEPVSFDNLKYDYTLAAFGTYEDTVTGKIIK</sequence>
<proteinExistence type="predicted"/>
<name>A0ABX3NY58_9BACT</name>
<evidence type="ECO:0000313" key="3">
    <source>
        <dbReference type="Proteomes" id="UP000192277"/>
    </source>
</evidence>
<evidence type="ECO:0000313" key="2">
    <source>
        <dbReference type="EMBL" id="OQP46384.1"/>
    </source>
</evidence>
<reference evidence="2 3" key="1">
    <citation type="submission" date="2016-04" db="EMBL/GenBank/DDBJ databases">
        <authorList>
            <person name="Chen L."/>
            <person name="Zhuang W."/>
            <person name="Wang G."/>
        </authorList>
    </citation>
    <scope>NUCLEOTIDE SEQUENCE [LARGE SCALE GENOMIC DNA]</scope>
    <source>
        <strain evidence="3">GR20</strain>
    </source>
</reference>
<dbReference type="InterPro" id="IPR056100">
    <property type="entry name" value="DUF7683"/>
</dbReference>
<dbReference type="RefSeq" id="WP_014221193.1">
    <property type="nucleotide sequence ID" value="NZ_LWBO01000015.1"/>
</dbReference>
<gene>
    <name evidence="2" type="ORF">A4D02_31810</name>
</gene>
<accession>A0ABX3NY58</accession>
<dbReference type="EMBL" id="LWBO01000015">
    <property type="protein sequence ID" value="OQP46384.1"/>
    <property type="molecule type" value="Genomic_DNA"/>
</dbReference>
<organism evidence="2 3">
    <name type="scientific">Niastella koreensis</name>
    <dbReference type="NCBI Taxonomy" id="354356"/>
    <lineage>
        <taxon>Bacteria</taxon>
        <taxon>Pseudomonadati</taxon>
        <taxon>Bacteroidota</taxon>
        <taxon>Chitinophagia</taxon>
        <taxon>Chitinophagales</taxon>
        <taxon>Chitinophagaceae</taxon>
        <taxon>Niastella</taxon>
    </lineage>
</organism>
<comment type="caution">
    <text evidence="2">The sequence shown here is derived from an EMBL/GenBank/DDBJ whole genome shotgun (WGS) entry which is preliminary data.</text>
</comment>
<dbReference type="Proteomes" id="UP000192277">
    <property type="component" value="Unassembled WGS sequence"/>
</dbReference>
<protein>
    <recommendedName>
        <fullName evidence="1">DUF7683 domain-containing protein</fullName>
    </recommendedName>
</protein>
<dbReference type="Pfam" id="PF24731">
    <property type="entry name" value="DUF7683"/>
    <property type="match status" value="1"/>
</dbReference>
<evidence type="ECO:0000259" key="1">
    <source>
        <dbReference type="Pfam" id="PF24731"/>
    </source>
</evidence>
<keyword evidence="3" id="KW-1185">Reference proteome</keyword>
<feature type="domain" description="DUF7683" evidence="1">
    <location>
        <begin position="11"/>
        <end position="84"/>
    </location>
</feature>